<dbReference type="SUPFAM" id="SSF53062">
    <property type="entry name" value="PTS system fructose IIA component-like"/>
    <property type="match status" value="1"/>
</dbReference>
<dbReference type="PANTHER" id="PTHR38594">
    <property type="entry name" value="PEP-DEPENDENT DIHYDROXYACETONE KINASE, PHOSPHORYL DONOR SUBUNIT DHAM"/>
    <property type="match status" value="1"/>
</dbReference>
<dbReference type="Gene3D" id="3.40.50.510">
    <property type="entry name" value="Phosphotransferase system, mannose-type IIA component"/>
    <property type="match status" value="1"/>
</dbReference>
<dbReference type="InterPro" id="IPR012844">
    <property type="entry name" value="DhaM_N"/>
</dbReference>
<dbReference type="NCBIfam" id="TIGR02364">
    <property type="entry name" value="dha_pts"/>
    <property type="match status" value="1"/>
</dbReference>
<dbReference type="InterPro" id="IPR004701">
    <property type="entry name" value="PTS_EIIA_man-typ"/>
</dbReference>
<keyword evidence="4 7" id="KW-0808">Transferase</keyword>
<evidence type="ECO:0000313" key="8">
    <source>
        <dbReference type="Proteomes" id="UP001597280"/>
    </source>
</evidence>
<organism evidence="7 8">
    <name type="scientific">Brachybacterium rhamnosum</name>
    <dbReference type="NCBI Taxonomy" id="173361"/>
    <lineage>
        <taxon>Bacteria</taxon>
        <taxon>Bacillati</taxon>
        <taxon>Actinomycetota</taxon>
        <taxon>Actinomycetes</taxon>
        <taxon>Micrococcales</taxon>
        <taxon>Dermabacteraceae</taxon>
        <taxon>Brachybacterium</taxon>
    </lineage>
</organism>
<sequence length="141" mass="13818">MTGIVVVSHSAPLARAAVDLASQMLRGDGPEIAIAAGVADPSAPDGLALGTDAAAIAAAIESAADDHGVLVLMDLGSAVMSAHLAVEMLDPELAGRVRLSAAPLVEGLVGAAVTASTGADLEDVAGQADLAAEAKRMQLES</sequence>
<name>A0ABW4PVH3_9MICO</name>
<dbReference type="InterPro" id="IPR039643">
    <property type="entry name" value="DhaM"/>
</dbReference>
<accession>A0ABW4PVH3</accession>
<protein>
    <recommendedName>
        <fullName evidence="3">phosphoenolpyruvate--glycerone phosphotransferase</fullName>
        <ecNumber evidence="3">2.7.1.121</ecNumber>
    </recommendedName>
</protein>
<keyword evidence="8" id="KW-1185">Reference proteome</keyword>
<dbReference type="PROSITE" id="PS51096">
    <property type="entry name" value="PTS_EIIA_TYPE_4"/>
    <property type="match status" value="1"/>
</dbReference>
<evidence type="ECO:0000313" key="7">
    <source>
        <dbReference type="EMBL" id="MFD1834716.1"/>
    </source>
</evidence>
<evidence type="ECO:0000256" key="4">
    <source>
        <dbReference type="ARBA" id="ARBA00022679"/>
    </source>
</evidence>
<dbReference type="EC" id="2.7.1.121" evidence="3"/>
<dbReference type="EMBL" id="JBHUFL010000002">
    <property type="protein sequence ID" value="MFD1834716.1"/>
    <property type="molecule type" value="Genomic_DNA"/>
</dbReference>
<dbReference type="Pfam" id="PF03610">
    <property type="entry name" value="EIIA-man"/>
    <property type="match status" value="1"/>
</dbReference>
<evidence type="ECO:0000256" key="5">
    <source>
        <dbReference type="ARBA" id="ARBA00046577"/>
    </source>
</evidence>
<dbReference type="InterPro" id="IPR036662">
    <property type="entry name" value="PTS_EIIA_man-typ_sf"/>
</dbReference>
<dbReference type="Proteomes" id="UP001597280">
    <property type="component" value="Unassembled WGS sequence"/>
</dbReference>
<dbReference type="GO" id="GO:0047324">
    <property type="term" value="F:phosphoenolpyruvate-glycerone phosphotransferase activity"/>
    <property type="evidence" value="ECO:0007669"/>
    <property type="project" value="UniProtKB-EC"/>
</dbReference>
<evidence type="ECO:0000256" key="1">
    <source>
        <dbReference type="ARBA" id="ARBA00001113"/>
    </source>
</evidence>
<evidence type="ECO:0000256" key="3">
    <source>
        <dbReference type="ARBA" id="ARBA00012095"/>
    </source>
</evidence>
<feature type="domain" description="PTS EIIA type-4" evidence="6">
    <location>
        <begin position="1"/>
        <end position="139"/>
    </location>
</feature>
<gene>
    <name evidence="7" type="primary">dhaM</name>
    <name evidence="7" type="ORF">ACFSDA_06450</name>
</gene>
<evidence type="ECO:0000256" key="2">
    <source>
        <dbReference type="ARBA" id="ARBA00002788"/>
    </source>
</evidence>
<comment type="subunit">
    <text evidence="5">Homodimer. The dihydroxyacetone kinase complex is composed of a homodimer of DhaM, a homodimer of DhaK and the subunit DhaL.</text>
</comment>
<comment type="caution">
    <text evidence="7">The sequence shown here is derived from an EMBL/GenBank/DDBJ whole genome shotgun (WGS) entry which is preliminary data.</text>
</comment>
<dbReference type="PANTHER" id="PTHR38594:SF1">
    <property type="entry name" value="PEP-DEPENDENT DIHYDROXYACETONE KINASE, PHOSPHORYL DONOR SUBUNIT DHAM"/>
    <property type="match status" value="1"/>
</dbReference>
<comment type="function">
    <text evidence="2">Component of the dihydroxyacetone kinase complex, which is responsible for the phosphoenolpyruvate (PEP)-dependent phosphorylation of dihydroxyacetone. DhaM serves as the phosphoryl donor. Is phosphorylated by phosphoenolpyruvate in an EI- and HPr-dependent reaction, and a phosphorelay system on histidine residues finally leads to phosphoryl transfer to DhaL and dihydroxyacetone.</text>
</comment>
<dbReference type="RefSeq" id="WP_137769540.1">
    <property type="nucleotide sequence ID" value="NZ_BAAAIS010000002.1"/>
</dbReference>
<keyword evidence="7" id="KW-0418">Kinase</keyword>
<proteinExistence type="predicted"/>
<comment type="catalytic activity">
    <reaction evidence="1">
        <text>dihydroxyacetone + phosphoenolpyruvate = dihydroxyacetone phosphate + pyruvate</text>
        <dbReference type="Rhea" id="RHEA:18381"/>
        <dbReference type="ChEBI" id="CHEBI:15361"/>
        <dbReference type="ChEBI" id="CHEBI:16016"/>
        <dbReference type="ChEBI" id="CHEBI:57642"/>
        <dbReference type="ChEBI" id="CHEBI:58702"/>
        <dbReference type="EC" id="2.7.1.121"/>
    </reaction>
</comment>
<reference evidence="8" key="1">
    <citation type="journal article" date="2019" name="Int. J. Syst. Evol. Microbiol.">
        <title>The Global Catalogue of Microorganisms (GCM) 10K type strain sequencing project: providing services to taxonomists for standard genome sequencing and annotation.</title>
        <authorList>
            <consortium name="The Broad Institute Genomics Platform"/>
            <consortium name="The Broad Institute Genome Sequencing Center for Infectious Disease"/>
            <person name="Wu L."/>
            <person name="Ma J."/>
        </authorList>
    </citation>
    <scope>NUCLEOTIDE SEQUENCE [LARGE SCALE GENOMIC DNA]</scope>
    <source>
        <strain evidence="8">JCM 11650</strain>
    </source>
</reference>
<evidence type="ECO:0000259" key="6">
    <source>
        <dbReference type="PROSITE" id="PS51096"/>
    </source>
</evidence>